<dbReference type="AlphaFoldDB" id="C9L739"/>
<keyword evidence="1" id="KW-0175">Coiled coil</keyword>
<sequence>MTSPFSCDILFQDMEKLRNQLDRKEENVHTEKVIHIFLSDEDSISFS</sequence>
<dbReference type="HOGENOM" id="CLU_3165169_0_0_9"/>
<proteinExistence type="predicted"/>
<organism evidence="2 3">
    <name type="scientific">Blautia hansenii DSM 20583</name>
    <dbReference type="NCBI Taxonomy" id="537007"/>
    <lineage>
        <taxon>Bacteria</taxon>
        <taxon>Bacillati</taxon>
        <taxon>Bacillota</taxon>
        <taxon>Clostridia</taxon>
        <taxon>Lachnospirales</taxon>
        <taxon>Lachnospiraceae</taxon>
        <taxon>Blautia</taxon>
    </lineage>
</organism>
<evidence type="ECO:0000313" key="2">
    <source>
        <dbReference type="EMBL" id="EEX22233.1"/>
    </source>
</evidence>
<evidence type="ECO:0000313" key="3">
    <source>
        <dbReference type="Proteomes" id="UP000003755"/>
    </source>
</evidence>
<accession>C9L739</accession>
<dbReference type="STRING" id="537007.BLAHAN_05200"/>
<gene>
    <name evidence="2" type="ORF">BLAHAN_05200</name>
</gene>
<dbReference type="EMBL" id="ABYU02000012">
    <property type="protein sequence ID" value="EEX22233.1"/>
    <property type="molecule type" value="Genomic_DNA"/>
</dbReference>
<protein>
    <submittedName>
        <fullName evidence="2">Uncharacterized protein</fullName>
    </submittedName>
</protein>
<comment type="caution">
    <text evidence="2">The sequence shown here is derived from an EMBL/GenBank/DDBJ whole genome shotgun (WGS) entry which is preliminary data.</text>
</comment>
<feature type="coiled-coil region" evidence="1">
    <location>
        <begin position="7"/>
        <end position="34"/>
    </location>
</feature>
<dbReference type="RefSeq" id="WP_003019936.1">
    <property type="nucleotide sequence ID" value="NZ_CP022413.2"/>
</dbReference>
<name>C9L739_BLAHA</name>
<keyword evidence="3" id="KW-1185">Reference proteome</keyword>
<evidence type="ECO:0000256" key="1">
    <source>
        <dbReference type="SAM" id="Coils"/>
    </source>
</evidence>
<dbReference type="Proteomes" id="UP000003755">
    <property type="component" value="Unassembled WGS sequence"/>
</dbReference>
<reference evidence="2" key="1">
    <citation type="submission" date="2009-09" db="EMBL/GenBank/DDBJ databases">
        <authorList>
            <person name="Weinstock G."/>
            <person name="Sodergren E."/>
            <person name="Clifton S."/>
            <person name="Fulton L."/>
            <person name="Fulton B."/>
            <person name="Courtney L."/>
            <person name="Fronick C."/>
            <person name="Harrison M."/>
            <person name="Strong C."/>
            <person name="Farmer C."/>
            <person name="Delahaunty K."/>
            <person name="Markovic C."/>
            <person name="Hall O."/>
            <person name="Minx P."/>
            <person name="Tomlinson C."/>
            <person name="Mitreva M."/>
            <person name="Nelson J."/>
            <person name="Hou S."/>
            <person name="Wollam A."/>
            <person name="Pepin K.H."/>
            <person name="Johnson M."/>
            <person name="Bhonagiri V."/>
            <person name="Nash W.E."/>
            <person name="Warren W."/>
            <person name="Chinwalla A."/>
            <person name="Mardis E.R."/>
            <person name="Wilson R.K."/>
        </authorList>
    </citation>
    <scope>NUCLEOTIDE SEQUENCE [LARGE SCALE GENOMIC DNA]</scope>
    <source>
        <strain evidence="2">DSM 20583</strain>
    </source>
</reference>